<keyword evidence="3" id="KW-0067">ATP-binding</keyword>
<keyword evidence="4" id="KW-1185">Reference proteome</keyword>
<organism evidence="3 4">
    <name type="scientific">Angustibacter luteus</name>
    <dbReference type="NCBI Taxonomy" id="658456"/>
    <lineage>
        <taxon>Bacteria</taxon>
        <taxon>Bacillati</taxon>
        <taxon>Actinomycetota</taxon>
        <taxon>Actinomycetes</taxon>
        <taxon>Kineosporiales</taxon>
        <taxon>Kineosporiaceae</taxon>
    </lineage>
</organism>
<proteinExistence type="predicted"/>
<dbReference type="EMBL" id="JBHSRD010000008">
    <property type="protein sequence ID" value="MFC6008876.1"/>
    <property type="molecule type" value="Genomic_DNA"/>
</dbReference>
<evidence type="ECO:0000313" key="3">
    <source>
        <dbReference type="EMBL" id="MFC6008876.1"/>
    </source>
</evidence>
<evidence type="ECO:0000259" key="1">
    <source>
        <dbReference type="Pfam" id="PF13173"/>
    </source>
</evidence>
<dbReference type="RefSeq" id="WP_345717413.1">
    <property type="nucleotide sequence ID" value="NZ_BAABFP010000007.1"/>
</dbReference>
<evidence type="ECO:0000313" key="4">
    <source>
        <dbReference type="Proteomes" id="UP001596189"/>
    </source>
</evidence>
<dbReference type="Pfam" id="PF13635">
    <property type="entry name" value="DUF4143"/>
    <property type="match status" value="1"/>
</dbReference>
<feature type="domain" description="AAA" evidence="1">
    <location>
        <begin position="21"/>
        <end position="130"/>
    </location>
</feature>
<gene>
    <name evidence="3" type="ORF">ACFQDO_17215</name>
</gene>
<evidence type="ECO:0000259" key="2">
    <source>
        <dbReference type="Pfam" id="PF13635"/>
    </source>
</evidence>
<sequence length="424" mass="45380">MAYLPRTVDHELDELLPTLAAISLDGPKGVGKTATAGRRASTVLAMDDAGQRQLIQADPDRLERESSPVLVDEWQRLPEVWDMVRRSVDRGAAPGSYLLTGSASPGEGATTHSGAGRIVQVRMRPLTFAERRVEAPTVSLGALLEGAQPDIGGSTTVGLADYTDEILASGLPGVRHLAGRARRAQLDGYLARIVDRDFPEQGHPVRRPRALRAWLTAYAAATSTTAKYSVILDASTAGDGDKPAKTTVIGYRDVLTQLWILDPVPGWVPSRNPFTRLQQSPKHHLADPALAARLLGATEGSLLDGSELGPSIPRDGTLLGALFESLVALSLRVAAQSAEATVHHLRTANGVHEVDFIVERADHRVLAIEVKLAASVEDRDVVHLTWLADQLGSDVVDRVVVTTGSEAYRRRDGIAVVPLALLGV</sequence>
<reference evidence="4" key="1">
    <citation type="journal article" date="2019" name="Int. J. Syst. Evol. Microbiol.">
        <title>The Global Catalogue of Microorganisms (GCM) 10K type strain sequencing project: providing services to taxonomists for standard genome sequencing and annotation.</title>
        <authorList>
            <consortium name="The Broad Institute Genomics Platform"/>
            <consortium name="The Broad Institute Genome Sequencing Center for Infectious Disease"/>
            <person name="Wu L."/>
            <person name="Ma J."/>
        </authorList>
    </citation>
    <scope>NUCLEOTIDE SEQUENCE [LARGE SCALE GENOMIC DNA]</scope>
    <source>
        <strain evidence="4">KACC 14249</strain>
    </source>
</reference>
<dbReference type="PANTHER" id="PTHR43566:SF2">
    <property type="entry name" value="DUF4143 DOMAIN-CONTAINING PROTEIN"/>
    <property type="match status" value="1"/>
</dbReference>
<feature type="domain" description="DUF4143" evidence="2">
    <location>
        <begin position="196"/>
        <end position="372"/>
    </location>
</feature>
<name>A0ABW1JHN7_9ACTN</name>
<comment type="caution">
    <text evidence="3">The sequence shown here is derived from an EMBL/GenBank/DDBJ whole genome shotgun (WGS) entry which is preliminary data.</text>
</comment>
<dbReference type="InterPro" id="IPR041682">
    <property type="entry name" value="AAA_14"/>
</dbReference>
<protein>
    <submittedName>
        <fullName evidence="3">ATP-binding protein</fullName>
    </submittedName>
</protein>
<dbReference type="Proteomes" id="UP001596189">
    <property type="component" value="Unassembled WGS sequence"/>
</dbReference>
<dbReference type="PANTHER" id="PTHR43566">
    <property type="entry name" value="CONSERVED PROTEIN"/>
    <property type="match status" value="1"/>
</dbReference>
<dbReference type="InterPro" id="IPR025420">
    <property type="entry name" value="DUF4143"/>
</dbReference>
<dbReference type="GO" id="GO:0005524">
    <property type="term" value="F:ATP binding"/>
    <property type="evidence" value="ECO:0007669"/>
    <property type="project" value="UniProtKB-KW"/>
</dbReference>
<dbReference type="Pfam" id="PF13173">
    <property type="entry name" value="AAA_14"/>
    <property type="match status" value="1"/>
</dbReference>
<accession>A0ABW1JHN7</accession>
<keyword evidence="3" id="KW-0547">Nucleotide-binding</keyword>